<dbReference type="Gene3D" id="1.25.40.10">
    <property type="entry name" value="Tetratricopeptide repeat domain"/>
    <property type="match status" value="1"/>
</dbReference>
<keyword evidence="2" id="KW-1185">Reference proteome</keyword>
<dbReference type="InterPro" id="IPR011990">
    <property type="entry name" value="TPR-like_helical_dom_sf"/>
</dbReference>
<organism evidence="1 2">
    <name type="scientific">Rhodoferax koreensis</name>
    <dbReference type="NCBI Taxonomy" id="1842727"/>
    <lineage>
        <taxon>Bacteria</taxon>
        <taxon>Pseudomonadati</taxon>
        <taxon>Pseudomonadota</taxon>
        <taxon>Betaproteobacteria</taxon>
        <taxon>Burkholderiales</taxon>
        <taxon>Comamonadaceae</taxon>
        <taxon>Rhodoferax</taxon>
    </lineage>
</organism>
<dbReference type="STRING" id="1842727.RD110_17060"/>
<dbReference type="Pfam" id="PF08238">
    <property type="entry name" value="Sel1"/>
    <property type="match status" value="4"/>
</dbReference>
<evidence type="ECO:0000313" key="1">
    <source>
        <dbReference type="EMBL" id="APW38700.1"/>
    </source>
</evidence>
<dbReference type="InterPro" id="IPR006597">
    <property type="entry name" value="Sel1-like"/>
</dbReference>
<dbReference type="InterPro" id="IPR052945">
    <property type="entry name" value="Mitotic_Regulator"/>
</dbReference>
<dbReference type="PANTHER" id="PTHR43628">
    <property type="entry name" value="ACTIVATOR OF C KINASE PROTEIN 1-RELATED"/>
    <property type="match status" value="1"/>
</dbReference>
<dbReference type="KEGG" id="rhy:RD110_17060"/>
<dbReference type="Proteomes" id="UP000186609">
    <property type="component" value="Chromosome"/>
</dbReference>
<reference evidence="1 2" key="1">
    <citation type="submission" date="2017-01" db="EMBL/GenBank/DDBJ databases">
        <authorList>
            <person name="Mah S.A."/>
            <person name="Swanson W.J."/>
            <person name="Moy G.W."/>
            <person name="Vacquier V.D."/>
        </authorList>
    </citation>
    <scope>NUCLEOTIDE SEQUENCE [LARGE SCALE GENOMIC DNA]</scope>
    <source>
        <strain evidence="1 2">DCY110</strain>
    </source>
</reference>
<proteinExistence type="predicted"/>
<gene>
    <name evidence="1" type="ORF">RD110_17060</name>
</gene>
<dbReference type="SMART" id="SM00671">
    <property type="entry name" value="SEL1"/>
    <property type="match status" value="4"/>
</dbReference>
<name>A0A1P8JY59_9BURK</name>
<dbReference type="OrthoDB" id="5365194at2"/>
<accession>A0A1P8JY59</accession>
<dbReference type="SUPFAM" id="SSF81901">
    <property type="entry name" value="HCP-like"/>
    <property type="match status" value="1"/>
</dbReference>
<evidence type="ECO:0008006" key="3">
    <source>
        <dbReference type="Google" id="ProtNLM"/>
    </source>
</evidence>
<protein>
    <recommendedName>
        <fullName evidence="3">Sel1 repeat family protein</fullName>
    </recommendedName>
</protein>
<evidence type="ECO:0000313" key="2">
    <source>
        <dbReference type="Proteomes" id="UP000186609"/>
    </source>
</evidence>
<dbReference type="PANTHER" id="PTHR43628:SF1">
    <property type="entry name" value="CHITIN SYNTHASE REGULATORY FACTOR 2-RELATED"/>
    <property type="match status" value="1"/>
</dbReference>
<dbReference type="AlphaFoldDB" id="A0A1P8JY59"/>
<sequence>MSLPALPTSTQELAAVSATQWAAVLAGEPADAALWIAAAARLGSLEAQAVWGQWLLDGRGVERNPAEGFKWFLKAAYQGHAMAMNMTGRCLENGWGTEIDGPAAAMWYRKAAQKGLDAGMYNFANQLAEGKSVPKDEAAALAWYRQAADLNHAKSMTKIGRFYENGIVVEKDLDAAFFCFEQGARGGDFRGQFNYAGMLAERGRMEEALQWLRKVPLTATPAYMALVGSRLRASPNAEFRAVGEQMLARAAAT</sequence>
<dbReference type="EMBL" id="CP019236">
    <property type="protein sequence ID" value="APW38700.1"/>
    <property type="molecule type" value="Genomic_DNA"/>
</dbReference>
<dbReference type="RefSeq" id="WP_076200579.1">
    <property type="nucleotide sequence ID" value="NZ_CP019236.1"/>
</dbReference>